<accession>A0A4W4GE93</accession>
<feature type="domain" description="Cadherin" evidence="2">
    <location>
        <begin position="128"/>
        <end position="187"/>
    </location>
</feature>
<evidence type="ECO:0000256" key="1">
    <source>
        <dbReference type="PROSITE-ProRule" id="PRU00043"/>
    </source>
</evidence>
<dbReference type="InterPro" id="IPR041163">
    <property type="entry name" value="Ret_CLD1"/>
</dbReference>
<dbReference type="Pfam" id="PF17812">
    <property type="entry name" value="RET_CLD3"/>
    <property type="match status" value="1"/>
</dbReference>
<reference evidence="4" key="1">
    <citation type="journal article" date="2014" name="Science">
        <title>Nonhuman genetics. Genomic basis for the convergent evolution of electric organs.</title>
        <authorList>
            <person name="Gallant J.R."/>
            <person name="Traeger L.L."/>
            <person name="Volkening J.D."/>
            <person name="Moffett H."/>
            <person name="Chen P.H."/>
            <person name="Novina C.D."/>
            <person name="Phillips G.N.Jr."/>
            <person name="Anand R."/>
            <person name="Wells G.B."/>
            <person name="Pinch M."/>
            <person name="Guth R."/>
            <person name="Unguez G.A."/>
            <person name="Albert J.S."/>
            <person name="Zakon H.H."/>
            <person name="Samanta M.P."/>
            <person name="Sussman M.R."/>
        </authorList>
    </citation>
    <scope>NUCLEOTIDE SEQUENCE [LARGE SCALE GENOMIC DNA]</scope>
</reference>
<dbReference type="Pfam" id="PF17756">
    <property type="entry name" value="RET_CLD1"/>
    <property type="match status" value="1"/>
</dbReference>
<dbReference type="AlphaFoldDB" id="A0A4W4GE93"/>
<dbReference type="GO" id="GO:0007156">
    <property type="term" value="P:homophilic cell adhesion via plasma membrane adhesion molecules"/>
    <property type="evidence" value="ECO:0007669"/>
    <property type="project" value="InterPro"/>
</dbReference>
<dbReference type="STRING" id="8005.ENSEEEP00000035874"/>
<proteinExistence type="predicted"/>
<dbReference type="OMA" id="VENQDPH"/>
<reference evidence="4" key="2">
    <citation type="journal article" date="2017" name="Sci. Adv.">
        <title>A tail of two voltages: Proteomic comparison of the three electric organs of the electric eel.</title>
        <authorList>
            <person name="Traeger L.L."/>
            <person name="Sabat G."/>
            <person name="Barrett-Wilt G.A."/>
            <person name="Wells G.B."/>
            <person name="Sussman M.R."/>
        </authorList>
    </citation>
    <scope>NUCLEOTIDE SEQUENCE [LARGE SCALE GENOMIC DNA]</scope>
</reference>
<dbReference type="GlyCosmos" id="A0A4W4GE93">
    <property type="glycosylation" value="1 site, No reported glycans"/>
</dbReference>
<dbReference type="GO" id="GO:0016020">
    <property type="term" value="C:membrane"/>
    <property type="evidence" value="ECO:0007669"/>
    <property type="project" value="InterPro"/>
</dbReference>
<organism evidence="3 4">
    <name type="scientific">Electrophorus electricus</name>
    <name type="common">Electric eel</name>
    <name type="synonym">Gymnotus electricus</name>
    <dbReference type="NCBI Taxonomy" id="8005"/>
    <lineage>
        <taxon>Eukaryota</taxon>
        <taxon>Metazoa</taxon>
        <taxon>Chordata</taxon>
        <taxon>Craniata</taxon>
        <taxon>Vertebrata</taxon>
        <taxon>Euteleostomi</taxon>
        <taxon>Actinopterygii</taxon>
        <taxon>Neopterygii</taxon>
        <taxon>Teleostei</taxon>
        <taxon>Ostariophysi</taxon>
        <taxon>Gymnotiformes</taxon>
        <taxon>Gymnotoidei</taxon>
        <taxon>Gymnotidae</taxon>
        <taxon>Electrophorus</taxon>
    </lineage>
</organism>
<dbReference type="Proteomes" id="UP000314983">
    <property type="component" value="Chromosome 11"/>
</dbReference>
<dbReference type="GeneTree" id="ENSGT00960000189939"/>
<dbReference type="PROSITE" id="PS50268">
    <property type="entry name" value="CADHERIN_2"/>
    <property type="match status" value="1"/>
</dbReference>
<dbReference type="Ensembl" id="ENSEEET00000036296.2">
    <property type="protein sequence ID" value="ENSEEEP00000035874.2"/>
    <property type="gene ID" value="ENSEEEG00000025392.1"/>
</dbReference>
<reference evidence="3" key="3">
    <citation type="submission" date="2020-05" db="EMBL/GenBank/DDBJ databases">
        <title>Electrophorus electricus (electric eel) genome, fEleEle1, primary haplotype.</title>
        <authorList>
            <person name="Myers G."/>
            <person name="Meyer A."/>
            <person name="Fedrigo O."/>
            <person name="Formenti G."/>
            <person name="Rhie A."/>
            <person name="Tracey A."/>
            <person name="Sims Y."/>
            <person name="Jarvis E.D."/>
        </authorList>
    </citation>
    <scope>NUCLEOTIDE SEQUENCE [LARGE SCALE GENOMIC DNA]</scope>
</reference>
<dbReference type="InterPro" id="IPR002126">
    <property type="entry name" value="Cadherin-like_dom"/>
</dbReference>
<keyword evidence="1" id="KW-0106">Calcium</keyword>
<evidence type="ECO:0000313" key="4">
    <source>
        <dbReference type="Proteomes" id="UP000314983"/>
    </source>
</evidence>
<evidence type="ECO:0000313" key="3">
    <source>
        <dbReference type="Ensembl" id="ENSEEEP00000035874.2"/>
    </source>
</evidence>
<name>A0A4W4GE93_ELEEL</name>
<reference evidence="3" key="4">
    <citation type="submission" date="2025-08" db="UniProtKB">
        <authorList>
            <consortium name="Ensembl"/>
        </authorList>
    </citation>
    <scope>IDENTIFICATION</scope>
</reference>
<dbReference type="InterPro" id="IPR040667">
    <property type="entry name" value="Ret_CLD3"/>
</dbReference>
<dbReference type="CDD" id="cd11304">
    <property type="entry name" value="Cadherin_repeat"/>
    <property type="match status" value="1"/>
</dbReference>
<dbReference type="GO" id="GO:0005509">
    <property type="term" value="F:calcium ion binding"/>
    <property type="evidence" value="ECO:0007669"/>
    <property type="project" value="UniProtKB-UniRule"/>
</dbReference>
<keyword evidence="4" id="KW-1185">Reference proteome</keyword>
<evidence type="ECO:0000259" key="2">
    <source>
        <dbReference type="PROSITE" id="PS50268"/>
    </source>
</evidence>
<dbReference type="Gene3D" id="2.60.40.60">
    <property type="entry name" value="Cadherins"/>
    <property type="match status" value="1"/>
</dbReference>
<sequence length="353" mass="40441">QPAGMPVLQVHALRERPSERPYFYMCSKNPYAAWFHIDPFSGILYMNKTLEWTDFDTKFHLAPEPWGCGRKRVALTFVNATAPSCGQLQLEKLCFPDRDINPHIKENCMPGPLRQLRRFTYAFLCPNYTISYRVKSELVVVAPVDREEKEAYPVIIVCMVQVEKTLHTLFTPLHITVYDEDDNPPYVNGTDTVDVLIEFSRSEVGDPTATLLLLFVFVGTLMTNDSWIKDMFTIQHTFREEKAIFDNVRGTVHEYKLSLSTNVSVEDKRSFQLAYLVNDTTYPGTEGTVMLHFNVTVLPVTIHFSNITYFFVLSRKATAYSQVHMGHIFSISVISPLKPCKKWVVGIVLLCEC</sequence>
<reference evidence="3" key="5">
    <citation type="submission" date="2025-09" db="UniProtKB">
        <authorList>
            <consortium name="Ensembl"/>
        </authorList>
    </citation>
    <scope>IDENTIFICATION</scope>
</reference>
<protein>
    <recommendedName>
        <fullName evidence="2">Cadherin domain-containing protein</fullName>
    </recommendedName>
</protein>